<protein>
    <recommendedName>
        <fullName evidence="3">DUF559 domain-containing protein</fullName>
    </recommendedName>
</protein>
<evidence type="ECO:0008006" key="3">
    <source>
        <dbReference type="Google" id="ProtNLM"/>
    </source>
</evidence>
<sequence>MALARIVATHHQLQGEHAFSHTSAALLHGLTTWRTAAKVEIYQATSRSGHGASHLLRHVPMPPLADRETVVGLPATTLARTAWDCMCAMPAGEALVVADAALRAGVTAAELGAFARRGGRGHSRAARILDVADDGAESAPESMCRYRLLVAGYPQPTTQIPVVTRFGTYFGDLGWPEWKVLIEYDGRVKYEENATETFIAEKRRHDALVEKGWRALRVTKEDLASRRGFETRVAELVPEAAAALRPRRELRW</sequence>
<keyword evidence="2" id="KW-1185">Reference proteome</keyword>
<reference evidence="1 2" key="1">
    <citation type="submission" date="2018-08" db="EMBL/GenBank/DDBJ databases">
        <title>Cellulomonas rhizosphaerae sp. nov., a novel actinomycete isolated from soil.</title>
        <authorList>
            <person name="Tian Y."/>
        </authorList>
    </citation>
    <scope>NUCLEOTIDE SEQUENCE [LARGE SCALE GENOMIC DNA]</scope>
    <source>
        <strain evidence="1 2">NEAU-TCZ24</strain>
    </source>
</reference>
<comment type="caution">
    <text evidence="1">The sequence shown here is derived from an EMBL/GenBank/DDBJ whole genome shotgun (WGS) entry which is preliminary data.</text>
</comment>
<dbReference type="Proteomes" id="UP000283374">
    <property type="component" value="Unassembled WGS sequence"/>
</dbReference>
<dbReference type="SUPFAM" id="SSF52980">
    <property type="entry name" value="Restriction endonuclease-like"/>
    <property type="match status" value="1"/>
</dbReference>
<dbReference type="EMBL" id="QWKP01000201">
    <property type="protein sequence ID" value="RHA39820.1"/>
    <property type="molecule type" value="Genomic_DNA"/>
</dbReference>
<evidence type="ECO:0000313" key="1">
    <source>
        <dbReference type="EMBL" id="RHA39820.1"/>
    </source>
</evidence>
<organism evidence="1 2">
    <name type="scientific">Cellulomonas rhizosphaerae</name>
    <dbReference type="NCBI Taxonomy" id="2293719"/>
    <lineage>
        <taxon>Bacteria</taxon>
        <taxon>Bacillati</taxon>
        <taxon>Actinomycetota</taxon>
        <taxon>Actinomycetes</taxon>
        <taxon>Micrococcales</taxon>
        <taxon>Cellulomonadaceae</taxon>
        <taxon>Cellulomonas</taxon>
    </lineage>
</organism>
<dbReference type="AlphaFoldDB" id="A0A413RKL3"/>
<accession>A0A413RKL3</accession>
<proteinExistence type="predicted"/>
<gene>
    <name evidence="1" type="ORF">D1825_11325</name>
</gene>
<evidence type="ECO:0000313" key="2">
    <source>
        <dbReference type="Proteomes" id="UP000283374"/>
    </source>
</evidence>
<name>A0A413RKL3_9CELL</name>
<dbReference type="InterPro" id="IPR011335">
    <property type="entry name" value="Restrct_endonuc-II-like"/>
</dbReference>